<gene>
    <name evidence="1" type="ORF">IEN85_15220</name>
</gene>
<sequence length="87" mass="9935">MSKFTDLRKPDIHAHEILEMMIRTGKTYTNESLSAEIVEAFGEDATFHTCSGHGLDAYDIVQHLWMKGKFYGNPEAFVFRPGDRCSH</sequence>
<dbReference type="InterPro" id="IPR019620">
    <property type="entry name" value="Metal-bd_prot_put"/>
</dbReference>
<proteinExistence type="predicted"/>
<organism evidence="1 2">
    <name type="scientific">Pelagicoccus enzymogenes</name>
    <dbReference type="NCBI Taxonomy" id="2773457"/>
    <lineage>
        <taxon>Bacteria</taxon>
        <taxon>Pseudomonadati</taxon>
        <taxon>Verrucomicrobiota</taxon>
        <taxon>Opitutia</taxon>
        <taxon>Puniceicoccales</taxon>
        <taxon>Pelagicoccaceae</taxon>
        <taxon>Pelagicoccus</taxon>
    </lineage>
</organism>
<dbReference type="NCBIfam" id="TIGR03853">
    <property type="entry name" value="matur_matur"/>
    <property type="match status" value="1"/>
</dbReference>
<comment type="caution">
    <text evidence="1">The sequence shown here is derived from an EMBL/GenBank/DDBJ whole genome shotgun (WGS) entry which is preliminary data.</text>
</comment>
<evidence type="ECO:0000313" key="1">
    <source>
        <dbReference type="EMBL" id="MBD5780848.1"/>
    </source>
</evidence>
<dbReference type="AlphaFoldDB" id="A0A927F999"/>
<keyword evidence="2" id="KW-1185">Reference proteome</keyword>
<name>A0A927F999_9BACT</name>
<protein>
    <submittedName>
        <fullName evidence="1">YecH family protein</fullName>
    </submittedName>
</protein>
<dbReference type="RefSeq" id="WP_191617956.1">
    <property type="nucleotide sequence ID" value="NZ_JACYFG010000038.1"/>
</dbReference>
<dbReference type="EMBL" id="JACYFG010000038">
    <property type="protein sequence ID" value="MBD5780848.1"/>
    <property type="molecule type" value="Genomic_DNA"/>
</dbReference>
<reference evidence="1" key="1">
    <citation type="submission" date="2020-09" db="EMBL/GenBank/DDBJ databases">
        <title>Pelagicoccus enzymogenes sp. nov. with an EPS production, isolated from marine sediment.</title>
        <authorList>
            <person name="Feng X."/>
        </authorList>
    </citation>
    <scope>NUCLEOTIDE SEQUENCE</scope>
    <source>
        <strain evidence="1">NFK12</strain>
    </source>
</reference>
<dbReference type="Proteomes" id="UP000622317">
    <property type="component" value="Unassembled WGS sequence"/>
</dbReference>
<evidence type="ECO:0000313" key="2">
    <source>
        <dbReference type="Proteomes" id="UP000622317"/>
    </source>
</evidence>
<accession>A0A927F999</accession>
<dbReference type="Pfam" id="PF10678">
    <property type="entry name" value="DUF2492"/>
    <property type="match status" value="1"/>
</dbReference>